<comment type="caution">
    <text evidence="16">The sequence shown here is derived from an EMBL/GenBank/DDBJ whole genome shotgun (WGS) entry which is preliminary data.</text>
</comment>
<dbReference type="GO" id="GO:0000139">
    <property type="term" value="C:Golgi membrane"/>
    <property type="evidence" value="ECO:0007669"/>
    <property type="project" value="TreeGrafter"/>
</dbReference>
<comment type="similarity">
    <text evidence="1">Belongs to the peptidase S8 family. Furin subfamily.</text>
</comment>
<dbReference type="EMBL" id="SJOL01006456">
    <property type="protein sequence ID" value="TGZ66345.1"/>
    <property type="molecule type" value="Genomic_DNA"/>
</dbReference>
<evidence type="ECO:0000256" key="6">
    <source>
        <dbReference type="ARBA" id="ARBA00022825"/>
    </source>
</evidence>
<feature type="chain" id="PRO_5020247913" description="P/Homo B domain-containing protein" evidence="14">
    <location>
        <begin position="19"/>
        <end position="1440"/>
    </location>
</feature>
<organism evidence="16 17">
    <name type="scientific">Opisthorchis felineus</name>
    <dbReference type="NCBI Taxonomy" id="147828"/>
    <lineage>
        <taxon>Eukaryota</taxon>
        <taxon>Metazoa</taxon>
        <taxon>Spiralia</taxon>
        <taxon>Lophotrochozoa</taxon>
        <taxon>Platyhelminthes</taxon>
        <taxon>Trematoda</taxon>
        <taxon>Digenea</taxon>
        <taxon>Opisthorchiida</taxon>
        <taxon>Opisthorchiata</taxon>
        <taxon>Opisthorchiidae</taxon>
        <taxon>Opisthorchis</taxon>
    </lineage>
</organism>
<accession>A0A4S2LRE4</accession>
<keyword evidence="13" id="KW-1133">Transmembrane helix</keyword>
<dbReference type="PROSITE" id="PS00137">
    <property type="entry name" value="SUBTILASE_HIS"/>
    <property type="match status" value="1"/>
</dbReference>
<dbReference type="CDD" id="cd00064">
    <property type="entry name" value="FU"/>
    <property type="match status" value="3"/>
</dbReference>
<proteinExistence type="inferred from homology"/>
<evidence type="ECO:0000256" key="4">
    <source>
        <dbReference type="ARBA" id="ARBA00022729"/>
    </source>
</evidence>
<keyword evidence="5 11" id="KW-0378">Hydrolase</keyword>
<dbReference type="PROSITE" id="PS51829">
    <property type="entry name" value="P_HOMO_B"/>
    <property type="match status" value="1"/>
</dbReference>
<dbReference type="Pfam" id="PF01483">
    <property type="entry name" value="P_proprotein"/>
    <property type="match status" value="1"/>
</dbReference>
<dbReference type="Pfam" id="PF00082">
    <property type="entry name" value="Peptidase_S8"/>
    <property type="match status" value="1"/>
</dbReference>
<evidence type="ECO:0000256" key="5">
    <source>
        <dbReference type="ARBA" id="ARBA00022801"/>
    </source>
</evidence>
<dbReference type="InterPro" id="IPR023827">
    <property type="entry name" value="Peptidase_S8_Asp-AS"/>
</dbReference>
<dbReference type="InterPro" id="IPR022398">
    <property type="entry name" value="Peptidase_S8_His-AS"/>
</dbReference>
<evidence type="ECO:0000256" key="14">
    <source>
        <dbReference type="SAM" id="SignalP"/>
    </source>
</evidence>
<dbReference type="PROSITE" id="PS00138">
    <property type="entry name" value="SUBTILASE_SER"/>
    <property type="match status" value="1"/>
</dbReference>
<dbReference type="SUPFAM" id="SSF54897">
    <property type="entry name" value="Protease propeptides/inhibitors"/>
    <property type="match status" value="1"/>
</dbReference>
<evidence type="ECO:0000256" key="9">
    <source>
        <dbReference type="ARBA" id="ARBA00023180"/>
    </source>
</evidence>
<dbReference type="PRINTS" id="PR00723">
    <property type="entry name" value="SUBTILISIN"/>
</dbReference>
<dbReference type="Pfam" id="PF16470">
    <property type="entry name" value="S8_pro-domain"/>
    <property type="match status" value="1"/>
</dbReference>
<evidence type="ECO:0000256" key="3">
    <source>
        <dbReference type="ARBA" id="ARBA00022685"/>
    </source>
</evidence>
<dbReference type="OrthoDB" id="300641at2759"/>
<keyword evidence="9" id="KW-0325">Glycoprotein</keyword>
<feature type="active site" description="Charge relay system" evidence="10 11">
    <location>
        <position position="201"/>
    </location>
</feature>
<dbReference type="InterPro" id="IPR023828">
    <property type="entry name" value="Peptidase_S8_Ser-AS"/>
</dbReference>
<evidence type="ECO:0000256" key="7">
    <source>
        <dbReference type="ARBA" id="ARBA00023145"/>
    </source>
</evidence>
<dbReference type="SUPFAM" id="SSF52743">
    <property type="entry name" value="Subtilisin-like"/>
    <property type="match status" value="1"/>
</dbReference>
<feature type="active site" description="Charge relay system" evidence="10 11">
    <location>
        <position position="375"/>
    </location>
</feature>
<evidence type="ECO:0000256" key="13">
    <source>
        <dbReference type="SAM" id="Phobius"/>
    </source>
</evidence>
<dbReference type="Gene3D" id="2.10.220.10">
    <property type="entry name" value="Hormone Receptor, Insulin-like Growth Factor Receptor 1, Chain A, domain 2"/>
    <property type="match status" value="4"/>
</dbReference>
<keyword evidence="8" id="KW-1015">Disulfide bond</keyword>
<dbReference type="InterPro" id="IPR032815">
    <property type="entry name" value="S8_pro-domain"/>
</dbReference>
<feature type="active site" description="Charge relay system" evidence="10 11">
    <location>
        <position position="160"/>
    </location>
</feature>
<reference evidence="16 17" key="1">
    <citation type="journal article" date="2019" name="BMC Genomics">
        <title>New insights from Opisthorchis felineus genome: update on genomics of the epidemiologically important liver flukes.</title>
        <authorList>
            <person name="Ershov N.I."/>
            <person name="Mordvinov V.A."/>
            <person name="Prokhortchouk E.B."/>
            <person name="Pakharukova M.Y."/>
            <person name="Gunbin K.V."/>
            <person name="Ustyantsev K."/>
            <person name="Genaev M.A."/>
            <person name="Blinov A.G."/>
            <person name="Mazur A."/>
            <person name="Boulygina E."/>
            <person name="Tsygankova S."/>
            <person name="Khrameeva E."/>
            <person name="Chekanov N."/>
            <person name="Fan G."/>
            <person name="Xiao A."/>
            <person name="Zhang H."/>
            <person name="Xu X."/>
            <person name="Yang H."/>
            <person name="Solovyev V."/>
            <person name="Lee S.M."/>
            <person name="Liu X."/>
            <person name="Afonnikov D.A."/>
            <person name="Skryabin K.G."/>
        </authorList>
    </citation>
    <scope>NUCLEOTIDE SEQUENCE [LARGE SCALE GENOMIC DNA]</scope>
    <source>
        <strain evidence="16">AK-0245</strain>
        <tissue evidence="16">Whole organism</tissue>
    </source>
</reference>
<dbReference type="InterPro" id="IPR038466">
    <property type="entry name" value="S8_pro-domain_sf"/>
</dbReference>
<dbReference type="GO" id="GO:0004252">
    <property type="term" value="F:serine-type endopeptidase activity"/>
    <property type="evidence" value="ECO:0007669"/>
    <property type="project" value="UniProtKB-UniRule"/>
</dbReference>
<keyword evidence="17" id="KW-1185">Reference proteome</keyword>
<name>A0A4S2LRE4_OPIFE</name>
<dbReference type="PROSITE" id="PS00136">
    <property type="entry name" value="SUBTILASE_ASP"/>
    <property type="match status" value="1"/>
</dbReference>
<dbReference type="SUPFAM" id="SSF57184">
    <property type="entry name" value="Growth factor receptor domain"/>
    <property type="match status" value="3"/>
</dbReference>
<evidence type="ECO:0000259" key="15">
    <source>
        <dbReference type="PROSITE" id="PS51829"/>
    </source>
</evidence>
<keyword evidence="13" id="KW-0812">Transmembrane</keyword>
<dbReference type="InterPro" id="IPR006212">
    <property type="entry name" value="Furin_repeat"/>
</dbReference>
<evidence type="ECO:0000313" key="16">
    <source>
        <dbReference type="EMBL" id="TGZ66345.1"/>
    </source>
</evidence>
<keyword evidence="2 11" id="KW-0645">Protease</keyword>
<keyword evidence="7" id="KW-0865">Zymogen</keyword>
<dbReference type="PROSITE" id="PS51892">
    <property type="entry name" value="SUBTILASE"/>
    <property type="match status" value="1"/>
</dbReference>
<feature type="signal peptide" evidence="14">
    <location>
        <begin position="1"/>
        <end position="18"/>
    </location>
</feature>
<dbReference type="PANTHER" id="PTHR42884:SF23">
    <property type="entry name" value="FURIN-LIKE PROTEASE 2"/>
    <property type="match status" value="1"/>
</dbReference>
<dbReference type="InterPro" id="IPR034182">
    <property type="entry name" value="Kexin/furin"/>
</dbReference>
<feature type="transmembrane region" description="Helical" evidence="13">
    <location>
        <begin position="1226"/>
        <end position="1251"/>
    </location>
</feature>
<evidence type="ECO:0000256" key="8">
    <source>
        <dbReference type="ARBA" id="ARBA00023157"/>
    </source>
</evidence>
<dbReference type="CDD" id="cd04059">
    <property type="entry name" value="Peptidases_S8_Protein_convertases_Kexins_Furin-like"/>
    <property type="match status" value="1"/>
</dbReference>
<dbReference type="InterPro" id="IPR000209">
    <property type="entry name" value="Peptidase_S8/S53_dom"/>
</dbReference>
<evidence type="ECO:0000256" key="11">
    <source>
        <dbReference type="PROSITE-ProRule" id="PRU01240"/>
    </source>
</evidence>
<keyword evidence="3" id="KW-0165">Cleavage on pair of basic residues</keyword>
<dbReference type="InterPro" id="IPR002884">
    <property type="entry name" value="P_dom"/>
</dbReference>
<feature type="domain" description="P/Homo B" evidence="15">
    <location>
        <begin position="475"/>
        <end position="617"/>
    </location>
</feature>
<dbReference type="STRING" id="147828.A0A4S2LRE4"/>
<gene>
    <name evidence="16" type="ORF">CRM22_005378</name>
</gene>
<dbReference type="GO" id="GO:0016485">
    <property type="term" value="P:protein processing"/>
    <property type="evidence" value="ECO:0007669"/>
    <property type="project" value="TreeGrafter"/>
</dbReference>
<dbReference type="SMART" id="SM00261">
    <property type="entry name" value="FU"/>
    <property type="match status" value="8"/>
</dbReference>
<evidence type="ECO:0000256" key="12">
    <source>
        <dbReference type="SAM" id="MobiDB-lite"/>
    </source>
</evidence>
<evidence type="ECO:0000313" key="17">
    <source>
        <dbReference type="Proteomes" id="UP000308267"/>
    </source>
</evidence>
<dbReference type="Proteomes" id="UP000308267">
    <property type="component" value="Unassembled WGS sequence"/>
</dbReference>
<dbReference type="PANTHER" id="PTHR42884">
    <property type="entry name" value="PROPROTEIN CONVERTASE SUBTILISIN/KEXIN-RELATED"/>
    <property type="match status" value="1"/>
</dbReference>
<dbReference type="FunFam" id="3.40.50.200:FF:000001">
    <property type="entry name" value="Furin 2, isoform B"/>
    <property type="match status" value="1"/>
</dbReference>
<protein>
    <recommendedName>
        <fullName evidence="15">P/Homo B domain-containing protein</fullName>
    </recommendedName>
</protein>
<keyword evidence="6 11" id="KW-0720">Serine protease</keyword>
<keyword evidence="13" id="KW-0472">Membrane</keyword>
<dbReference type="InterPro" id="IPR036852">
    <property type="entry name" value="Peptidase_S8/S53_dom_sf"/>
</dbReference>
<dbReference type="InterPro" id="IPR009030">
    <property type="entry name" value="Growth_fac_rcpt_cys_sf"/>
</dbReference>
<dbReference type="GO" id="GO:0005802">
    <property type="term" value="C:trans-Golgi network"/>
    <property type="evidence" value="ECO:0007669"/>
    <property type="project" value="TreeGrafter"/>
</dbReference>
<sequence length="1440" mass="157689">MLIHCFLGLIVIHLGVSASSNSVICEGGKCYLEFEEWVVQVPDGALAAKLVARCMGLELIRSLNGFDNMYLLRAPKLVKNRNSLRLLRCTRSSSVVWAQRQVPLIREKRSVSPSVRWNDPLYPQMWYIIRHDLNQGYDMNVQEAWMLGYSGKGVVVTIMDDGVDHNHTDLKKNYDPQASYDFNDNDPDPMPNWRSSTNNKHGTRCAGQVAAEGNNSKCMVGIAFNSRIGGIRMLDGYITDRLEADTLHFRNDHIHIYSGSWGPEDTGKLYEGPGVLTQSAFQKGIASGRNNFGNIYVWASGNGGSQYDSCACDGYASSPFTLSVSGVGERNLRPWYLEECSSTLVTTYSSGAHSEKMIATVDPNQKCTTTHTGTSASAPIAAGIIALLLEANPRLSWRDVQYVTLLAANPAPFLDGNFTKNAVGRSYSLLYGYGLMDAGKMVRLGELWRGLPPHHQCTSRVMNYKARLDGIFNLTFPLVFYGCDSVPRSENETYSNYTEKSSEEGSPVVYLEHVQLYADIVYQRRGLLQITLISPSGTKTVLLPPRRHDEHSGNIGLLTWPLTTVQLWGESAKGTWYIRVDNLAASKPMLGMGSVNMDSVNGYWRSAWIIAYGTDKYPIRLRPPNPERPPPPEWFAPFAKYVVDDSLWKEVYTCHLECAPGGCTGPGADQCLGGCRHYATQSRQCVPECPRGTTPYGALRISVNHADYNAEKTHRNRVRPGRIRSSNSFVANVVCQPCWTLCGTCVRPHTEYDCMSCSNGRYLLPLITPDEESDVTMMIVSEVDSDEANKKLPSLVGTCRTECPAGYYANKSSSICNRCSANCMECSGPGTGECSKCNSGFRLTLGRCVDGNSVDGRCSPGQYLKDSHCVDCDQGCDPTGCLPDGGCSRCKSDFPYMLNSSCVKACPTGWFTGPPLPDPFTLASTSPDDGLSHPHRCEPCPPGCQDCTAFENCTRCADGLKLQNGTCISTSVSLPCHPPCATCFRSPFDCLTCPHDRVLLPNVLVEQVRSKLLFHIASLRSRAQQTESTTPIVMTSSYLCPSVCPHGTFADQSADGTICRACPPSCSRCTAESHCLECWPSFYLAWGTGRCLPRVLCRQSEYYDAVDRTCLPCAAGCATCIGPLPTHCTSCSTLPPTPSCLYVAGIEESKSNADLTDSPWGQCVPCCPYRVALLSRSPKDCMFCVADRASCMSGAEINAGEGLLFEEVTPAPELIPSWLTKEPSRLILFVLCGILMVGVCTFLTIHTICAWRRRRLRGGEPITMAVRHRRRREVDGPNYSEDEDGAKRSLKLTNSKGEVDTVDRSGNSTMGLDNGFPQSAAAPDSERAHKTAADTLVASPNHTPPHPDRHRRVLYVPLVSPTPSETCVTHTGPQTCAACTTHLSDEYCSRSVPLPTKQRHDEISVFAAGSGAFSNGSVSTAVVSSSNLQHTNKPREIKPF</sequence>
<dbReference type="Gene3D" id="3.40.50.200">
    <property type="entry name" value="Peptidase S8/S53 domain"/>
    <property type="match status" value="1"/>
</dbReference>
<dbReference type="InterPro" id="IPR008979">
    <property type="entry name" value="Galactose-bd-like_sf"/>
</dbReference>
<dbReference type="SUPFAM" id="SSF49785">
    <property type="entry name" value="Galactose-binding domain-like"/>
    <property type="match status" value="1"/>
</dbReference>
<dbReference type="Gene3D" id="2.60.120.260">
    <property type="entry name" value="Galactose-binding domain-like"/>
    <property type="match status" value="1"/>
</dbReference>
<dbReference type="InterPro" id="IPR015500">
    <property type="entry name" value="Peptidase_S8_subtilisin-rel"/>
</dbReference>
<keyword evidence="4 14" id="KW-0732">Signal</keyword>
<feature type="region of interest" description="Disordered" evidence="12">
    <location>
        <begin position="1267"/>
        <end position="1331"/>
    </location>
</feature>
<dbReference type="Gene3D" id="3.30.70.850">
    <property type="entry name" value="Peptidase S8, pro-domain"/>
    <property type="match status" value="1"/>
</dbReference>
<evidence type="ECO:0000256" key="1">
    <source>
        <dbReference type="ARBA" id="ARBA00005325"/>
    </source>
</evidence>
<evidence type="ECO:0000256" key="2">
    <source>
        <dbReference type="ARBA" id="ARBA00022670"/>
    </source>
</evidence>
<evidence type="ECO:0000256" key="10">
    <source>
        <dbReference type="PIRSR" id="PIRSR615500-1"/>
    </source>
</evidence>